<feature type="region of interest" description="Disordered" evidence="5">
    <location>
        <begin position="592"/>
        <end position="622"/>
    </location>
</feature>
<dbReference type="GO" id="GO:0008270">
    <property type="term" value="F:zinc ion binding"/>
    <property type="evidence" value="ECO:0007669"/>
    <property type="project" value="UniProtKB-KW"/>
</dbReference>
<dbReference type="PANTHER" id="PTHR16047:SF7">
    <property type="entry name" value="E3 UBIQUITIN-PROTEIN LIGASE RFWD3"/>
    <property type="match status" value="1"/>
</dbReference>
<feature type="compositionally biased region" description="Acidic residues" evidence="5">
    <location>
        <begin position="45"/>
        <end position="55"/>
    </location>
</feature>
<comment type="caution">
    <text evidence="7">The sequence shown here is derived from an EMBL/GenBank/DDBJ whole genome shotgun (WGS) entry which is preliminary data.</text>
</comment>
<dbReference type="PROSITE" id="PS50089">
    <property type="entry name" value="ZF_RING_2"/>
    <property type="match status" value="1"/>
</dbReference>
<evidence type="ECO:0000313" key="8">
    <source>
        <dbReference type="Proteomes" id="UP001279410"/>
    </source>
</evidence>
<evidence type="ECO:0000256" key="3">
    <source>
        <dbReference type="ARBA" id="ARBA00022833"/>
    </source>
</evidence>
<proteinExistence type="predicted"/>
<keyword evidence="3" id="KW-0862">Zinc</keyword>
<name>A0AAD3MJ67_LATJO</name>
<dbReference type="PANTHER" id="PTHR16047">
    <property type="entry name" value="RFWD3 PROTEIN"/>
    <property type="match status" value="1"/>
</dbReference>
<dbReference type="GO" id="GO:0036297">
    <property type="term" value="P:interstrand cross-link repair"/>
    <property type="evidence" value="ECO:0007669"/>
    <property type="project" value="InterPro"/>
</dbReference>
<dbReference type="CDD" id="cd16450">
    <property type="entry name" value="mRING-C3HGC3_RFWD3"/>
    <property type="match status" value="1"/>
</dbReference>
<feature type="compositionally biased region" description="Low complexity" evidence="5">
    <location>
        <begin position="211"/>
        <end position="221"/>
    </location>
</feature>
<dbReference type="AlphaFoldDB" id="A0AAD3MJ67"/>
<protein>
    <submittedName>
        <fullName evidence="7">E3 ubiquitin-protein ligase RFWD3</fullName>
    </submittedName>
</protein>
<dbReference type="GO" id="GO:0016567">
    <property type="term" value="P:protein ubiquitination"/>
    <property type="evidence" value="ECO:0007669"/>
    <property type="project" value="InterPro"/>
</dbReference>
<dbReference type="InterPro" id="IPR001841">
    <property type="entry name" value="Znf_RING"/>
</dbReference>
<feature type="region of interest" description="Disordered" evidence="5">
    <location>
        <begin position="1"/>
        <end position="230"/>
    </location>
</feature>
<dbReference type="SUPFAM" id="SSF57850">
    <property type="entry name" value="RING/U-box"/>
    <property type="match status" value="1"/>
</dbReference>
<dbReference type="GO" id="GO:0005634">
    <property type="term" value="C:nucleus"/>
    <property type="evidence" value="ECO:0007669"/>
    <property type="project" value="InterPro"/>
</dbReference>
<reference evidence="7" key="1">
    <citation type="submission" date="2022-08" db="EMBL/GenBank/DDBJ databases">
        <title>Genome sequencing of akame (Lates japonicus).</title>
        <authorList>
            <person name="Hashiguchi Y."/>
            <person name="Takahashi H."/>
        </authorList>
    </citation>
    <scope>NUCLEOTIDE SEQUENCE</scope>
    <source>
        <strain evidence="7">Kochi</strain>
    </source>
</reference>
<dbReference type="GO" id="GO:0004842">
    <property type="term" value="F:ubiquitin-protein transferase activity"/>
    <property type="evidence" value="ECO:0007669"/>
    <property type="project" value="InterPro"/>
</dbReference>
<dbReference type="InterPro" id="IPR037381">
    <property type="entry name" value="RFWD3"/>
</dbReference>
<gene>
    <name evidence="7" type="ORF">AKAME5_000705100</name>
</gene>
<organism evidence="7 8">
    <name type="scientific">Lates japonicus</name>
    <name type="common">Japanese lates</name>
    <dbReference type="NCBI Taxonomy" id="270547"/>
    <lineage>
        <taxon>Eukaryota</taxon>
        <taxon>Metazoa</taxon>
        <taxon>Chordata</taxon>
        <taxon>Craniata</taxon>
        <taxon>Vertebrata</taxon>
        <taxon>Euteleostomi</taxon>
        <taxon>Actinopterygii</taxon>
        <taxon>Neopterygii</taxon>
        <taxon>Teleostei</taxon>
        <taxon>Neoteleostei</taxon>
        <taxon>Acanthomorphata</taxon>
        <taxon>Carangaria</taxon>
        <taxon>Carangaria incertae sedis</taxon>
        <taxon>Centropomidae</taxon>
        <taxon>Lates</taxon>
    </lineage>
</organism>
<dbReference type="Pfam" id="PF13639">
    <property type="entry name" value="zf-RING_2"/>
    <property type="match status" value="1"/>
</dbReference>
<evidence type="ECO:0000256" key="2">
    <source>
        <dbReference type="ARBA" id="ARBA00022771"/>
    </source>
</evidence>
<feature type="compositionally biased region" description="Acidic residues" evidence="5">
    <location>
        <begin position="144"/>
        <end position="158"/>
    </location>
</feature>
<evidence type="ECO:0000256" key="5">
    <source>
        <dbReference type="SAM" id="MobiDB-lite"/>
    </source>
</evidence>
<evidence type="ECO:0000256" key="4">
    <source>
        <dbReference type="PROSITE-ProRule" id="PRU00175"/>
    </source>
</evidence>
<keyword evidence="1" id="KW-0479">Metal-binding</keyword>
<evidence type="ECO:0000259" key="6">
    <source>
        <dbReference type="PROSITE" id="PS50089"/>
    </source>
</evidence>
<dbReference type="Proteomes" id="UP001279410">
    <property type="component" value="Unassembled WGS sequence"/>
</dbReference>
<accession>A0AAD3MJ67</accession>
<dbReference type="SMART" id="SM00184">
    <property type="entry name" value="RING"/>
    <property type="match status" value="1"/>
</dbReference>
<evidence type="ECO:0000256" key="1">
    <source>
        <dbReference type="ARBA" id="ARBA00022723"/>
    </source>
</evidence>
<feature type="domain" description="RING-type" evidence="6">
    <location>
        <begin position="232"/>
        <end position="278"/>
    </location>
</feature>
<dbReference type="EMBL" id="BRZM01000019">
    <property type="protein sequence ID" value="GLD54424.1"/>
    <property type="molecule type" value="Genomic_DNA"/>
</dbReference>
<keyword evidence="2 4" id="KW-0863">Zinc-finger</keyword>
<keyword evidence="8" id="KW-1185">Reference proteome</keyword>
<evidence type="ECO:0000313" key="7">
    <source>
        <dbReference type="EMBL" id="GLD54424.1"/>
    </source>
</evidence>
<dbReference type="InterPro" id="IPR013083">
    <property type="entry name" value="Znf_RING/FYVE/PHD"/>
</dbReference>
<sequence>MEAMEVDSPVEVQGGGSGQLEVTAPGQAEDANAPLIISDSGSSTEVDEDEDDDGDNGGGGVQAAARAPPRLPATWAFSQRAVGRTAATQSAAQGAPIRRRLRQGLRVHYPSQTAEPSRGFPDFLLRAPAATVAEPESGSTTEVSDSDEEDEAEAEGGEEGAPAAALPVDPAPPAGPHLNASTQYPQLQDAGSASSAADSDRTEAQHQGVQSVSEASASVHSSHSEEGEGDTCTICFESWTTAGEHRLSALRCGHLFGYTCIQRWLKAQGTAAKCPQCNKKAKRSDIVLLYAPKLRALDNSEQESLKKSLEREQSLRIKAELESAKYPGMSSTDRATACCCHLLWTTPIKLTKSLTNLPWFGPITQVNRYGAAAGVWTTTTSPYGLSNSSVLNLTFEDTNRARPGAGAAQLSVRWASSVLCPRASAFVPGRADVGSLEAAVSGAGRGAYRPPSCRWAARLRHPGGGAVTAWWQYRPGRSAIPLFVLIALNGPPRTQSSCPATPAPSDVQRPFRPVNCSPRMPSYRVRTEEGRWCGTPGEWLYLPSSRPTSQCWTSVVLGDRITSSLAGGRCQKLSQWPHLVVMHPIRGRSRWCKHNRRKHEATESSRRSAPATLSPAAAERNPGDTGASFALVLPAGSWQEALCREDLTGFAPNIPGTTTWRCWVSQDKKSQISGTGCLWSQGKEAGVAACWATHSGASPWPAASPGATSVCGRLCFAKSGQASAINVTQTGVSAAGRILRRNRWTLVWSA</sequence>
<dbReference type="Gene3D" id="3.30.40.10">
    <property type="entry name" value="Zinc/RING finger domain, C3HC4 (zinc finger)"/>
    <property type="match status" value="1"/>
</dbReference>